<dbReference type="PANTHER" id="PTHR36922:SF1">
    <property type="entry name" value="DUF1993 DOMAIN-CONTAINING PROTEIN"/>
    <property type="match status" value="1"/>
</dbReference>
<proteinExistence type="predicted"/>
<accession>A0AAU7NU57</accession>
<evidence type="ECO:0000313" key="1">
    <source>
        <dbReference type="EMBL" id="XBS20492.1"/>
    </source>
</evidence>
<protein>
    <submittedName>
        <fullName evidence="1">DUF1993 domain-containing protein</fullName>
    </submittedName>
</protein>
<name>A0AAU7NU57_9GAMM</name>
<dbReference type="Proteomes" id="UP001225378">
    <property type="component" value="Chromosome"/>
</dbReference>
<dbReference type="RefSeq" id="WP_349431647.1">
    <property type="nucleotide sequence ID" value="NZ_CP157743.1"/>
</dbReference>
<sequence>MSISMYQASIPHFIRMLGNLSSIIDKASSYAEAEGIDEAVLLDARLAPDMYPLSQQIQIAADMAKTCAARLAGINAPQYEFNEITFDDFKKRISKTTDFLRGIDSELINHSHDRLITFKLADKEVVYTGRDYLLANILPHFYFHVTTAYAILRHQGVELGKKDYLDNE</sequence>
<dbReference type="Pfam" id="PF09351">
    <property type="entry name" value="DUF1993"/>
    <property type="match status" value="1"/>
</dbReference>
<dbReference type="EMBL" id="CP157743">
    <property type="protein sequence ID" value="XBS20492.1"/>
    <property type="molecule type" value="Genomic_DNA"/>
</dbReference>
<reference evidence="1 2" key="1">
    <citation type="journal article" date="2024" name="Microbiology">
        <title>Methylomarinum rosea sp. nov., a novel halophilic methanotrophic bacterium from the hypersaline Lake Elton.</title>
        <authorList>
            <person name="Suleimanov R.Z."/>
            <person name="Oshkin I.Y."/>
            <person name="Danilova O.V."/>
            <person name="Suzina N.E."/>
            <person name="Dedysh S.N."/>
        </authorList>
    </citation>
    <scope>NUCLEOTIDE SEQUENCE [LARGE SCALE GENOMIC DNA]</scope>
    <source>
        <strain evidence="1 2">Ch1-1</strain>
    </source>
</reference>
<organism evidence="1 2">
    <name type="scientific">Methylomarinum roseum</name>
    <dbReference type="NCBI Taxonomy" id="3067653"/>
    <lineage>
        <taxon>Bacteria</taxon>
        <taxon>Pseudomonadati</taxon>
        <taxon>Pseudomonadota</taxon>
        <taxon>Gammaproteobacteria</taxon>
        <taxon>Methylococcales</taxon>
        <taxon>Methylococcaceae</taxon>
        <taxon>Methylomarinum</taxon>
    </lineage>
</organism>
<dbReference type="InterPro" id="IPR018531">
    <property type="entry name" value="DUF1993"/>
</dbReference>
<evidence type="ECO:0000313" key="2">
    <source>
        <dbReference type="Proteomes" id="UP001225378"/>
    </source>
</evidence>
<gene>
    <name evidence="1" type="ORF">Q9L42_019435</name>
</gene>
<dbReference type="InterPro" id="IPR034660">
    <property type="entry name" value="DinB/YfiT-like"/>
</dbReference>
<dbReference type="AlphaFoldDB" id="A0AAU7NU57"/>
<dbReference type="KEGG" id="mech:Q9L42_019435"/>
<keyword evidence="2" id="KW-1185">Reference proteome</keyword>
<dbReference type="PANTHER" id="PTHR36922">
    <property type="entry name" value="BLL2446 PROTEIN"/>
    <property type="match status" value="1"/>
</dbReference>
<dbReference type="SUPFAM" id="SSF109854">
    <property type="entry name" value="DinB/YfiT-like putative metalloenzymes"/>
    <property type="match status" value="1"/>
</dbReference>
<dbReference type="Gene3D" id="1.20.120.450">
    <property type="entry name" value="dinb family like domain"/>
    <property type="match status" value="1"/>
</dbReference>